<dbReference type="OrthoDB" id="9803054at2"/>
<keyword evidence="4" id="KW-1134">Transmembrane beta strand</keyword>
<reference evidence="15 16" key="1">
    <citation type="journal article" date="2016" name="Genome Announc.">
        <title>Draft Genome Sequence of 'Halomonas chromatireducens' Strain AGD 8-3, a Haloalkaliphilic Chromate- and Selenite-Reducing Gammaproteobacterium.</title>
        <authorList>
            <person name="Sharko F.S."/>
            <person name="Shapovalova A.A."/>
            <person name="Tsygankova S.V."/>
            <person name="Komova A.V."/>
            <person name="Boulygina E.S."/>
            <person name="Teslyuk A.B."/>
            <person name="Gotovtsev P.M."/>
            <person name="Namsaraev Z.B."/>
            <person name="Khijniak T.V."/>
            <person name="Nedoluzhko A.V."/>
            <person name="Vasilov R.G."/>
        </authorList>
    </citation>
    <scope>NUCLEOTIDE SEQUENCE [LARGE SCALE GENOMIC DNA]</scope>
    <source>
        <strain evidence="15 16">AGD 8-3</strain>
    </source>
</reference>
<sequence length="628" mass="71373">MGKRVAAYLGAFVLCLGISQDAQALDARIDGLDGDVADNVRHYLSSLDAAQYGRVRLEGEVLRRTREAMRVYGYYEPQVHQRLEARDPPRHVELVIEPGPQVIIEVLDIRLDGDARRDDPFRDTVEAFPLEVGDPLLHAPWDRMRNRLANLSLERGYFDWRFTDRRMEVRPFDESARLYLALDSGPRYAFGDVTIRGSHILEERIRQMTPFTPGEPYLAGDVALYAQRLGQAGWFSSVSVRPRLDSRRQLALSPPELGWWNEVGTEGEATLPSAPAAPSPQPADGPRLSAEALAAVTTLHRPERPVMPIDVVLAPADRHQFEVAVGYATDVGPRLGFGWEQPWINRYGHSLDHDLFISQPEQRLTGTYLLPLDDPLRDQFRLQYGLRHRDMDDTRTLENTIELARRWEFDNRWVQTAYLRATYEDFTQGGEADSVLIYYPGVSWSRTRTRDPRFPSWGDRQRIAFEYSDSMWGSDADFLRMTGDTEWIRMLGSNLRFVNRLGLGAIETSDFSKVPPSLRFFTGGDRTVRGYGYETLAPRNEEGRLRGGQQLLTASTEVQQRITGNWWGAAFIDTGDAFDDWGPDSLNTGAGLGVRWISPVGPVRFDVAHPFDDEENAWRLHFAIGPEF</sequence>
<evidence type="ECO:0000256" key="10">
    <source>
        <dbReference type="ARBA" id="ARBA00093548"/>
    </source>
</evidence>
<dbReference type="InterPro" id="IPR035243">
    <property type="entry name" value="TamA_POTRA_Dom_1"/>
</dbReference>
<dbReference type="Proteomes" id="UP000063387">
    <property type="component" value="Chromosome"/>
</dbReference>
<comment type="subcellular location">
    <subcellularLocation>
        <location evidence="1">Cell outer membrane</location>
    </subcellularLocation>
</comment>
<dbReference type="Pfam" id="PF07244">
    <property type="entry name" value="POTRA"/>
    <property type="match status" value="1"/>
</dbReference>
<keyword evidence="5" id="KW-0812">Transmembrane</keyword>
<dbReference type="AlphaFoldDB" id="A0A0X8HE54"/>
<evidence type="ECO:0000313" key="16">
    <source>
        <dbReference type="Proteomes" id="UP000063387"/>
    </source>
</evidence>
<dbReference type="STRING" id="507626.LOKO_01893"/>
<dbReference type="PATRIC" id="fig|507626.3.peg.1889"/>
<gene>
    <name evidence="15" type="primary">tamA</name>
    <name evidence="15" type="ORF">LOKO_01893</name>
</gene>
<keyword evidence="6 11" id="KW-0732">Signal</keyword>
<dbReference type="InterPro" id="IPR039910">
    <property type="entry name" value="D15-like"/>
</dbReference>
<dbReference type="GO" id="GO:0097347">
    <property type="term" value="C:TAM protein secretion complex"/>
    <property type="evidence" value="ECO:0007669"/>
    <property type="project" value="TreeGrafter"/>
</dbReference>
<evidence type="ECO:0000256" key="2">
    <source>
        <dbReference type="ARBA" id="ARBA00010248"/>
    </source>
</evidence>
<keyword evidence="16" id="KW-1185">Reference proteome</keyword>
<feature type="domain" description="POTRA" evidence="13">
    <location>
        <begin position="188"/>
        <end position="242"/>
    </location>
</feature>
<evidence type="ECO:0000256" key="7">
    <source>
        <dbReference type="ARBA" id="ARBA00023136"/>
    </source>
</evidence>
<organism evidence="15 16">
    <name type="scientific">Halomonas chromatireducens</name>
    <dbReference type="NCBI Taxonomy" id="507626"/>
    <lineage>
        <taxon>Bacteria</taxon>
        <taxon>Pseudomonadati</taxon>
        <taxon>Pseudomonadota</taxon>
        <taxon>Gammaproteobacteria</taxon>
        <taxon>Oceanospirillales</taxon>
        <taxon>Halomonadaceae</taxon>
        <taxon>Halomonas</taxon>
    </lineage>
</organism>
<dbReference type="InterPro" id="IPR000184">
    <property type="entry name" value="Bac_surfAg_D15"/>
</dbReference>
<reference evidence="15 16" key="2">
    <citation type="submission" date="2016-02" db="EMBL/GenBank/DDBJ databases">
        <authorList>
            <person name="Wen L."/>
            <person name="He K."/>
            <person name="Yang H."/>
        </authorList>
    </citation>
    <scope>NUCLEOTIDE SEQUENCE [LARGE SCALE GENOMIC DNA]</scope>
    <source>
        <strain evidence="15 16">AGD 8-3</strain>
    </source>
</reference>
<dbReference type="EMBL" id="CP014226">
    <property type="protein sequence ID" value="AMD00961.1"/>
    <property type="molecule type" value="Genomic_DNA"/>
</dbReference>
<dbReference type="Pfam" id="PF01103">
    <property type="entry name" value="Omp85"/>
    <property type="match status" value="1"/>
</dbReference>
<keyword evidence="7" id="KW-0472">Membrane</keyword>
<feature type="chain" id="PRO_5007066858" description="Translocation and assembly module subunit TamA" evidence="11">
    <location>
        <begin position="25"/>
        <end position="628"/>
    </location>
</feature>
<dbReference type="PANTHER" id="PTHR12815">
    <property type="entry name" value="SORTING AND ASSEMBLY MACHINERY SAMM50 PROTEIN FAMILY MEMBER"/>
    <property type="match status" value="1"/>
</dbReference>
<comment type="subunit">
    <text evidence="10">Interacts with TamB to form the translocation and assembly module (TAM).</text>
</comment>
<dbReference type="Gene3D" id="2.40.160.50">
    <property type="entry name" value="membrane protein fhac: a member of the omp85/tpsb transporter family"/>
    <property type="match status" value="1"/>
</dbReference>
<dbReference type="PANTHER" id="PTHR12815:SF47">
    <property type="entry name" value="TRANSLOCATION AND ASSEMBLY MODULE SUBUNIT TAMA"/>
    <property type="match status" value="1"/>
</dbReference>
<evidence type="ECO:0000313" key="15">
    <source>
        <dbReference type="EMBL" id="AMD00961.1"/>
    </source>
</evidence>
<dbReference type="Pfam" id="PF17243">
    <property type="entry name" value="POTRA_TamA_1"/>
    <property type="match status" value="1"/>
</dbReference>
<evidence type="ECO:0000256" key="8">
    <source>
        <dbReference type="ARBA" id="ARBA00023237"/>
    </source>
</evidence>
<dbReference type="InterPro" id="IPR010827">
    <property type="entry name" value="BamA/TamA_POTRA"/>
</dbReference>
<evidence type="ECO:0000256" key="9">
    <source>
        <dbReference type="ARBA" id="ARBA00033063"/>
    </source>
</evidence>
<evidence type="ECO:0000259" key="14">
    <source>
        <dbReference type="Pfam" id="PF17243"/>
    </source>
</evidence>
<feature type="domain" description="TamA POTRA" evidence="14">
    <location>
        <begin position="28"/>
        <end position="98"/>
    </location>
</feature>
<evidence type="ECO:0000256" key="4">
    <source>
        <dbReference type="ARBA" id="ARBA00022452"/>
    </source>
</evidence>
<evidence type="ECO:0000259" key="13">
    <source>
        <dbReference type="Pfam" id="PF07244"/>
    </source>
</evidence>
<dbReference type="GO" id="GO:0009279">
    <property type="term" value="C:cell outer membrane"/>
    <property type="evidence" value="ECO:0007669"/>
    <property type="project" value="UniProtKB-SubCell"/>
</dbReference>
<comment type="similarity">
    <text evidence="2">Belongs to the TamA family.</text>
</comment>
<dbReference type="Gene3D" id="3.10.20.310">
    <property type="entry name" value="membrane protein fhac"/>
    <property type="match status" value="3"/>
</dbReference>
<feature type="domain" description="Bacterial surface antigen (D15)" evidence="12">
    <location>
        <begin position="320"/>
        <end position="628"/>
    </location>
</feature>
<evidence type="ECO:0000256" key="5">
    <source>
        <dbReference type="ARBA" id="ARBA00022692"/>
    </source>
</evidence>
<evidence type="ECO:0000256" key="11">
    <source>
        <dbReference type="SAM" id="SignalP"/>
    </source>
</evidence>
<evidence type="ECO:0000256" key="1">
    <source>
        <dbReference type="ARBA" id="ARBA00004442"/>
    </source>
</evidence>
<name>A0A0X8HE54_9GAMM</name>
<evidence type="ECO:0000256" key="3">
    <source>
        <dbReference type="ARBA" id="ARBA00015419"/>
    </source>
</evidence>
<proteinExistence type="inferred from homology"/>
<dbReference type="RefSeq" id="WP_066448099.1">
    <property type="nucleotide sequence ID" value="NZ_CP014226.1"/>
</dbReference>
<accession>A0A0X8HE54</accession>
<keyword evidence="8" id="KW-0998">Cell outer membrane</keyword>
<dbReference type="GO" id="GO:0009306">
    <property type="term" value="P:protein secretion"/>
    <property type="evidence" value="ECO:0007669"/>
    <property type="project" value="TreeGrafter"/>
</dbReference>
<evidence type="ECO:0000256" key="6">
    <source>
        <dbReference type="ARBA" id="ARBA00022729"/>
    </source>
</evidence>
<protein>
    <recommendedName>
        <fullName evidence="3">Translocation and assembly module subunit TamA</fullName>
    </recommendedName>
    <alternativeName>
        <fullName evidence="9">Autotransporter assembly factor TamA</fullName>
    </alternativeName>
</protein>
<feature type="signal peptide" evidence="11">
    <location>
        <begin position="1"/>
        <end position="24"/>
    </location>
</feature>
<dbReference type="KEGG" id="hco:LOKO_01893"/>
<evidence type="ECO:0000259" key="12">
    <source>
        <dbReference type="Pfam" id="PF01103"/>
    </source>
</evidence>